<evidence type="ECO:0000313" key="2">
    <source>
        <dbReference type="EMBL" id="MPC55381.1"/>
    </source>
</evidence>
<gene>
    <name evidence="2" type="ORF">E2C01_049315</name>
</gene>
<feature type="region of interest" description="Disordered" evidence="1">
    <location>
        <begin position="132"/>
        <end position="154"/>
    </location>
</feature>
<accession>A0A5B7G629</accession>
<evidence type="ECO:0000313" key="3">
    <source>
        <dbReference type="Proteomes" id="UP000324222"/>
    </source>
</evidence>
<keyword evidence="3" id="KW-1185">Reference proteome</keyword>
<dbReference type="EMBL" id="VSRR010013123">
    <property type="protein sequence ID" value="MPC55381.1"/>
    <property type="molecule type" value="Genomic_DNA"/>
</dbReference>
<sequence>MGSWIESHQVLRHHLPSETILSAEGHQEQSKSPVLCSRESVAAFHAVFLALLSENRESEQVIPSHISPGPIYTCFQARQMCKYKLGCSNFFLAASGTVQEGNTYSVSAQWGGVWSPALLPRTDADDAAEAAAITKTSSSSTTTTTTTTTTPTAT</sequence>
<proteinExistence type="predicted"/>
<organism evidence="2 3">
    <name type="scientific">Portunus trituberculatus</name>
    <name type="common">Swimming crab</name>
    <name type="synonym">Neptunus trituberculatus</name>
    <dbReference type="NCBI Taxonomy" id="210409"/>
    <lineage>
        <taxon>Eukaryota</taxon>
        <taxon>Metazoa</taxon>
        <taxon>Ecdysozoa</taxon>
        <taxon>Arthropoda</taxon>
        <taxon>Crustacea</taxon>
        <taxon>Multicrustacea</taxon>
        <taxon>Malacostraca</taxon>
        <taxon>Eumalacostraca</taxon>
        <taxon>Eucarida</taxon>
        <taxon>Decapoda</taxon>
        <taxon>Pleocyemata</taxon>
        <taxon>Brachyura</taxon>
        <taxon>Eubrachyura</taxon>
        <taxon>Portunoidea</taxon>
        <taxon>Portunidae</taxon>
        <taxon>Portuninae</taxon>
        <taxon>Portunus</taxon>
    </lineage>
</organism>
<reference evidence="2 3" key="1">
    <citation type="submission" date="2019-05" db="EMBL/GenBank/DDBJ databases">
        <title>Another draft genome of Portunus trituberculatus and its Hox gene families provides insights of decapod evolution.</title>
        <authorList>
            <person name="Jeong J.-H."/>
            <person name="Song I."/>
            <person name="Kim S."/>
            <person name="Choi T."/>
            <person name="Kim D."/>
            <person name="Ryu S."/>
            <person name="Kim W."/>
        </authorList>
    </citation>
    <scope>NUCLEOTIDE SEQUENCE [LARGE SCALE GENOMIC DNA]</scope>
    <source>
        <tissue evidence="2">Muscle</tissue>
    </source>
</reference>
<dbReference type="Proteomes" id="UP000324222">
    <property type="component" value="Unassembled WGS sequence"/>
</dbReference>
<evidence type="ECO:0000256" key="1">
    <source>
        <dbReference type="SAM" id="MobiDB-lite"/>
    </source>
</evidence>
<comment type="caution">
    <text evidence="2">The sequence shown here is derived from an EMBL/GenBank/DDBJ whole genome shotgun (WGS) entry which is preliminary data.</text>
</comment>
<name>A0A5B7G629_PORTR</name>
<protein>
    <submittedName>
        <fullName evidence="2">Uncharacterized protein</fullName>
    </submittedName>
</protein>
<dbReference type="AlphaFoldDB" id="A0A5B7G629"/>